<dbReference type="Proteomes" id="UP000574317">
    <property type="component" value="Unassembled WGS sequence"/>
</dbReference>
<name>A0A8H5JUN5_9HYPO</name>
<evidence type="ECO:0000313" key="1">
    <source>
        <dbReference type="EMBL" id="KAF5561688.1"/>
    </source>
</evidence>
<dbReference type="EMBL" id="JAAOAO010000128">
    <property type="protein sequence ID" value="KAF5561688.1"/>
    <property type="molecule type" value="Genomic_DNA"/>
</dbReference>
<protein>
    <submittedName>
        <fullName evidence="1">Uncharacterized protein</fullName>
    </submittedName>
</protein>
<proteinExistence type="predicted"/>
<comment type="caution">
    <text evidence="1">The sequence shown here is derived from an EMBL/GenBank/DDBJ whole genome shotgun (WGS) entry which is preliminary data.</text>
</comment>
<evidence type="ECO:0000313" key="2">
    <source>
        <dbReference type="Proteomes" id="UP000574317"/>
    </source>
</evidence>
<organism evidence="1 2">
    <name type="scientific">Fusarium napiforme</name>
    <dbReference type="NCBI Taxonomy" id="42672"/>
    <lineage>
        <taxon>Eukaryota</taxon>
        <taxon>Fungi</taxon>
        <taxon>Dikarya</taxon>
        <taxon>Ascomycota</taxon>
        <taxon>Pezizomycotina</taxon>
        <taxon>Sordariomycetes</taxon>
        <taxon>Hypocreomycetidae</taxon>
        <taxon>Hypocreales</taxon>
        <taxon>Nectriaceae</taxon>
        <taxon>Fusarium</taxon>
        <taxon>Fusarium fujikuroi species complex</taxon>
    </lineage>
</organism>
<dbReference type="AlphaFoldDB" id="A0A8H5JUN5"/>
<accession>A0A8H5JUN5</accession>
<sequence length="159" mass="17944">MSGRAQLPSNKETNLSKAQLFIVINPPLNFNLKIDKINVKIPSRWMIAVFNPVPIKWLTADGRQNEARYALIKGEAPPENSKLFEVAKIPDSKLGNVEARIRSVLPDENPLGEMQFNREYVREVLNNLVDGGIIGEHQARDTFLAVETYCLQLKKSSSR</sequence>
<keyword evidence="2" id="KW-1185">Reference proteome</keyword>
<reference evidence="1 2" key="1">
    <citation type="submission" date="2020-05" db="EMBL/GenBank/DDBJ databases">
        <title>Identification and distribution of gene clusters putatively required for synthesis of sphingolipid metabolism inhibitors in phylogenetically diverse species of the filamentous fungus Fusarium.</title>
        <authorList>
            <person name="Kim H.-S."/>
            <person name="Busman M."/>
            <person name="Brown D.W."/>
            <person name="Divon H."/>
            <person name="Uhlig S."/>
            <person name="Proctor R.H."/>
        </authorList>
    </citation>
    <scope>NUCLEOTIDE SEQUENCE [LARGE SCALE GENOMIC DNA]</scope>
    <source>
        <strain evidence="1 2">NRRL 25196</strain>
    </source>
</reference>
<gene>
    <name evidence="1" type="ORF">FNAPI_3517</name>
</gene>